<evidence type="ECO:0000256" key="2">
    <source>
        <dbReference type="RuleBase" id="RU003616"/>
    </source>
</evidence>
<dbReference type="Gene3D" id="2.60.40.790">
    <property type="match status" value="1"/>
</dbReference>
<dbReference type="EMBL" id="PECL01000007">
    <property type="protein sequence ID" value="TEA06336.1"/>
    <property type="molecule type" value="Genomic_DNA"/>
</dbReference>
<dbReference type="InterPro" id="IPR002068">
    <property type="entry name" value="A-crystallin/Hsp20_dom"/>
</dbReference>
<evidence type="ECO:0000313" key="6">
    <source>
        <dbReference type="Proteomes" id="UP000294604"/>
    </source>
</evidence>
<evidence type="ECO:0000256" key="1">
    <source>
        <dbReference type="PROSITE-ProRule" id="PRU00285"/>
    </source>
</evidence>
<dbReference type="InterPro" id="IPR008978">
    <property type="entry name" value="HSP20-like_chaperone"/>
</dbReference>
<evidence type="ECO:0000256" key="3">
    <source>
        <dbReference type="SAM" id="MobiDB-lite"/>
    </source>
</evidence>
<evidence type="ECO:0000259" key="4">
    <source>
        <dbReference type="PROSITE" id="PS01031"/>
    </source>
</evidence>
<gene>
    <name evidence="5" type="ORF">CCUG60884_01474</name>
</gene>
<name>A0A4R8SVK9_9MYCO</name>
<dbReference type="PROSITE" id="PS01031">
    <property type="entry name" value="SHSP"/>
    <property type="match status" value="1"/>
</dbReference>
<dbReference type="Pfam" id="PF00011">
    <property type="entry name" value="HSP20"/>
    <property type="match status" value="1"/>
</dbReference>
<dbReference type="Proteomes" id="UP000294604">
    <property type="component" value="Unassembled WGS sequence"/>
</dbReference>
<sequence>MSNVVWTRRSPFAEFDALVRQSFGPATSWPSPGFVPAAEVAKDGDDALLRLDLPGVDVDKDVTVEVERGTLVVSGERRDGRAEQTGDEPLARGASNAGRVPGEVRYGKFRRTFTLPTHVTGDVISASYDTGILTIRIAGAYATAEAQKIQITK</sequence>
<feature type="region of interest" description="Disordered" evidence="3">
    <location>
        <begin position="77"/>
        <end position="97"/>
    </location>
</feature>
<feature type="domain" description="SHSP" evidence="4">
    <location>
        <begin position="28"/>
        <end position="153"/>
    </location>
</feature>
<dbReference type="CDD" id="cd06464">
    <property type="entry name" value="ACD_sHsps-like"/>
    <property type="match status" value="1"/>
</dbReference>
<comment type="similarity">
    <text evidence="1 2">Belongs to the small heat shock protein (HSP20) family.</text>
</comment>
<dbReference type="PANTHER" id="PTHR11527">
    <property type="entry name" value="HEAT-SHOCK PROTEIN 20 FAMILY MEMBER"/>
    <property type="match status" value="1"/>
</dbReference>
<keyword evidence="5" id="KW-0346">Stress response</keyword>
<protein>
    <submittedName>
        <fullName evidence="5">18 kDa heat shock protein</fullName>
    </submittedName>
</protein>
<dbReference type="OrthoDB" id="3855217at2"/>
<accession>A0A4R8SVK9</accession>
<organism evidence="5 6">
    <name type="scientific">Mycobacteroides salmoniphilum</name>
    <dbReference type="NCBI Taxonomy" id="404941"/>
    <lineage>
        <taxon>Bacteria</taxon>
        <taxon>Bacillati</taxon>
        <taxon>Actinomycetota</taxon>
        <taxon>Actinomycetes</taxon>
        <taxon>Mycobacteriales</taxon>
        <taxon>Mycobacteriaceae</taxon>
        <taxon>Mycobacteroides</taxon>
    </lineage>
</organism>
<dbReference type="InterPro" id="IPR031107">
    <property type="entry name" value="Small_HSP"/>
</dbReference>
<dbReference type="AlphaFoldDB" id="A0A4R8SVK9"/>
<evidence type="ECO:0000313" key="5">
    <source>
        <dbReference type="EMBL" id="TEA06336.1"/>
    </source>
</evidence>
<dbReference type="SUPFAM" id="SSF49764">
    <property type="entry name" value="HSP20-like chaperones"/>
    <property type="match status" value="1"/>
</dbReference>
<comment type="caution">
    <text evidence="5">The sequence shown here is derived from an EMBL/GenBank/DDBJ whole genome shotgun (WGS) entry which is preliminary data.</text>
</comment>
<dbReference type="RefSeq" id="WP_134083348.1">
    <property type="nucleotide sequence ID" value="NZ_JAPDRC010000001.1"/>
</dbReference>
<reference evidence="5 6" key="1">
    <citation type="journal article" date="2019" name="Sci. Rep.">
        <title>Extended insight into the Mycobacterium chelonae-abscessus complex through whole genome sequencing of Mycobacterium salmoniphilum outbreak and Mycobacterium salmoniphilum-like strains.</title>
        <authorList>
            <person name="Behra P.R.K."/>
            <person name="Das S."/>
            <person name="Pettersson B.M.F."/>
            <person name="Shirreff L."/>
            <person name="DuCote T."/>
            <person name="Jacobsson K.G."/>
            <person name="Ennis D.G."/>
            <person name="Kirsebom L.A."/>
        </authorList>
    </citation>
    <scope>NUCLEOTIDE SEQUENCE [LARGE SCALE GENOMIC DNA]</scope>
    <source>
        <strain evidence="5 6">CCUG 60884</strain>
    </source>
</reference>
<dbReference type="STRING" id="404941.GCA_002013645_03250"/>
<proteinExistence type="inferred from homology"/>